<keyword evidence="1" id="KW-0813">Transport</keyword>
<comment type="subcellular location">
    <subcellularLocation>
        <location evidence="1">Cell outer membrane</location>
        <topology evidence="1">Multi-pass membrane protein</topology>
    </subcellularLocation>
</comment>
<dbReference type="AlphaFoldDB" id="A0A926NM68"/>
<dbReference type="CDD" id="cd07341">
    <property type="entry name" value="M56_BlaR1_MecR1_like"/>
    <property type="match status" value="1"/>
</dbReference>
<dbReference type="InterPro" id="IPR008756">
    <property type="entry name" value="Peptidase_M56"/>
</dbReference>
<feature type="transmembrane region" description="Helical" evidence="2">
    <location>
        <begin position="37"/>
        <end position="58"/>
    </location>
</feature>
<evidence type="ECO:0000256" key="1">
    <source>
        <dbReference type="PROSITE-ProRule" id="PRU01360"/>
    </source>
</evidence>
<keyword evidence="2" id="KW-1133">Transmembrane helix</keyword>
<gene>
    <name evidence="4" type="ORF">IDJ76_01555</name>
</gene>
<keyword evidence="1 2" id="KW-0472">Membrane</keyword>
<evidence type="ECO:0000313" key="4">
    <source>
        <dbReference type="EMBL" id="MBD1391773.1"/>
    </source>
</evidence>
<feature type="domain" description="Peptidase M56" evidence="3">
    <location>
        <begin position="144"/>
        <end position="255"/>
    </location>
</feature>
<dbReference type="Pfam" id="PF05569">
    <property type="entry name" value="Peptidase_M56"/>
    <property type="match status" value="1"/>
</dbReference>
<keyword evidence="1" id="KW-0998">Cell outer membrane</keyword>
<feature type="transmembrane region" description="Helical" evidence="2">
    <location>
        <begin position="265"/>
        <end position="284"/>
    </location>
</feature>
<keyword evidence="1" id="KW-1134">Transmembrane beta strand</keyword>
<dbReference type="PANTHER" id="PTHR34978:SF3">
    <property type="entry name" value="SLR0241 PROTEIN"/>
    <property type="match status" value="1"/>
</dbReference>
<protein>
    <submittedName>
        <fullName evidence="4">M56 family metallopeptidase</fullName>
    </submittedName>
</protein>
<reference evidence="4" key="1">
    <citation type="submission" date="2020-09" db="EMBL/GenBank/DDBJ databases">
        <title>Novel species of Mucilaginibacter isolated from a glacier on the Tibetan Plateau.</title>
        <authorList>
            <person name="Liu Q."/>
            <person name="Xin Y.-H."/>
        </authorList>
    </citation>
    <scope>NUCLEOTIDE SEQUENCE</scope>
    <source>
        <strain evidence="4">ZB1P21</strain>
    </source>
</reference>
<comment type="similarity">
    <text evidence="1">Belongs to the TonB-dependent receptor family.</text>
</comment>
<keyword evidence="1 2" id="KW-0812">Transmembrane</keyword>
<dbReference type="InterPro" id="IPR039426">
    <property type="entry name" value="TonB-dep_rcpt-like"/>
</dbReference>
<feature type="transmembrane region" description="Helical" evidence="2">
    <location>
        <begin position="91"/>
        <end position="115"/>
    </location>
</feature>
<evidence type="ECO:0000259" key="3">
    <source>
        <dbReference type="Pfam" id="PF05569"/>
    </source>
</evidence>
<dbReference type="PANTHER" id="PTHR34978">
    <property type="entry name" value="POSSIBLE SENSOR-TRANSDUCER PROTEIN BLAR"/>
    <property type="match status" value="1"/>
</dbReference>
<feature type="transmembrane region" description="Helical" evidence="2">
    <location>
        <begin position="6"/>
        <end position="25"/>
    </location>
</feature>
<accession>A0A926NM68</accession>
<sequence length="714" mass="78936">MPTLFVFLFKVNIALLLFCAGYYLVLRHLTFYTLNRVYLVTAIIFATLYPKIDLTAFAQRHETIARPVQNVALVWQAPAEKLATHTDYWKWAAYVFWAGAALLAMRLAMQLFSLFKLYRRSKPAQIYNHDVRLMEGDAAPFSFWQSIYINPNNHTPADLEAILLHEQVHVNGWHTIDILLAELSSIFYWFNPGIWLMKKAVRENIEFITDRKILNKGFDSKTYQYSLVNVSFNNSTPGIVNHFNISTIKKRIIMMNAKRSSRVNLTRYVFVIPAVVALLLVFTLSKAEVAKPLTLKITNAMQPVTLAIKEATVTAINNTKTAIKETKAAAIQLTGKDTTLKSTFTFATTTNAKPATVKSDSLVFAYTTGKADTGKKTTLYIGTSNRNSGLDSMNLILNGKKISSREFKNIDPDKISAVNIVAANAVAGLIGPDHGFDLDNGRQVMFITTSDSEAGKKLANRLGRRNQITNVRINGVNKAPGLLTTSELAIVSALPGLTTTANGQQIAALNITKGVKVSGISAYKEPLTEVVVAGYPAKLKLNDVLVVKGLKTDPKLKLNEVRVKAYKTDPDLKEVVITGYPTDKLHTTDSAVTVTGYGNGKLNTINGTVLRLHNEPTGVVSVRTTKPNGTILRFNNVATVDMIDRETGDVVTPVNMADKLYIIDGKEASEKAMKKLSAFDIDRINVSKNTNVVDKYGDKAKNGVIFIYTKKNKK</sequence>
<evidence type="ECO:0000256" key="2">
    <source>
        <dbReference type="SAM" id="Phobius"/>
    </source>
</evidence>
<keyword evidence="5" id="KW-1185">Reference proteome</keyword>
<organism evidence="4 5">
    <name type="scientific">Mucilaginibacter glaciei</name>
    <dbReference type="NCBI Taxonomy" id="2772109"/>
    <lineage>
        <taxon>Bacteria</taxon>
        <taxon>Pseudomonadati</taxon>
        <taxon>Bacteroidota</taxon>
        <taxon>Sphingobacteriia</taxon>
        <taxon>Sphingobacteriales</taxon>
        <taxon>Sphingobacteriaceae</taxon>
        <taxon>Mucilaginibacter</taxon>
    </lineage>
</organism>
<dbReference type="GO" id="GO:0009279">
    <property type="term" value="C:cell outer membrane"/>
    <property type="evidence" value="ECO:0007669"/>
    <property type="project" value="UniProtKB-SubCell"/>
</dbReference>
<proteinExistence type="inferred from homology"/>
<comment type="caution">
    <text evidence="4">The sequence shown here is derived from an EMBL/GenBank/DDBJ whole genome shotgun (WGS) entry which is preliminary data.</text>
</comment>
<dbReference type="EMBL" id="JACWMX010000001">
    <property type="protein sequence ID" value="MBD1391773.1"/>
    <property type="molecule type" value="Genomic_DNA"/>
</dbReference>
<dbReference type="PROSITE" id="PS52016">
    <property type="entry name" value="TONB_DEPENDENT_REC_3"/>
    <property type="match status" value="1"/>
</dbReference>
<dbReference type="RefSeq" id="WP_191160027.1">
    <property type="nucleotide sequence ID" value="NZ_JACWMX010000001.1"/>
</dbReference>
<name>A0A926NM68_9SPHI</name>
<dbReference type="InterPro" id="IPR052173">
    <property type="entry name" value="Beta-lactam_resp_regulator"/>
</dbReference>
<dbReference type="Proteomes" id="UP000619078">
    <property type="component" value="Unassembled WGS sequence"/>
</dbReference>
<evidence type="ECO:0000313" key="5">
    <source>
        <dbReference type="Proteomes" id="UP000619078"/>
    </source>
</evidence>